<keyword evidence="10 14" id="KW-0472">Membrane</keyword>
<dbReference type="GO" id="GO:0016020">
    <property type="term" value="C:membrane"/>
    <property type="evidence" value="ECO:0007669"/>
    <property type="project" value="UniProtKB-SubCell"/>
</dbReference>
<name>A0AAW1QMU7_9CHLO</name>
<comment type="caution">
    <text evidence="15">The sequence shown here is derived from an EMBL/GenBank/DDBJ whole genome shotgun (WGS) entry which is preliminary data.</text>
</comment>
<keyword evidence="3" id="KW-0150">Chloroplast</keyword>
<keyword evidence="8" id="KW-0809">Transit peptide</keyword>
<keyword evidence="16" id="KW-1185">Reference proteome</keyword>
<dbReference type="AlphaFoldDB" id="A0AAW1QMU7"/>
<sequence>MDVLSRSLAAWLVTAGGCAALIASLRFFVRARAVGETLSRKLLHTGCGLLYLLCWPLYDLRWPWSPVLCASAPALATLHFLLVGLGLQSDPELVKSFTRRGERSELLLGPAPYGCIHVAATLAYWQGAPAGVLVIAVLCAGDGLADILGRRMGQSNKWAHNRDKSRAGTLAFFIGAALAAFAALEFAAAKGLVSHRLSRLT</sequence>
<feature type="transmembrane region" description="Helical" evidence="14">
    <location>
        <begin position="131"/>
        <end position="149"/>
    </location>
</feature>
<dbReference type="PANTHER" id="PTHR32523:SF8">
    <property type="entry name" value="DOLICHOL KINASE"/>
    <property type="match status" value="1"/>
</dbReference>
<organism evidence="15 16">
    <name type="scientific">Elliptochloris bilobata</name>
    <dbReference type="NCBI Taxonomy" id="381761"/>
    <lineage>
        <taxon>Eukaryota</taxon>
        <taxon>Viridiplantae</taxon>
        <taxon>Chlorophyta</taxon>
        <taxon>core chlorophytes</taxon>
        <taxon>Trebouxiophyceae</taxon>
        <taxon>Trebouxiophyceae incertae sedis</taxon>
        <taxon>Elliptochloris clade</taxon>
        <taxon>Elliptochloris</taxon>
    </lineage>
</organism>
<evidence type="ECO:0000256" key="10">
    <source>
        <dbReference type="ARBA" id="ARBA00023136"/>
    </source>
</evidence>
<feature type="transmembrane region" description="Helical" evidence="14">
    <location>
        <begin position="106"/>
        <end position="125"/>
    </location>
</feature>
<keyword evidence="5" id="KW-0808">Transferase</keyword>
<evidence type="ECO:0000256" key="9">
    <source>
        <dbReference type="ARBA" id="ARBA00022989"/>
    </source>
</evidence>
<comment type="pathway">
    <text evidence="11">Cofactor biosynthesis; tocopherol biosynthesis.</text>
</comment>
<evidence type="ECO:0000256" key="5">
    <source>
        <dbReference type="ARBA" id="ARBA00022679"/>
    </source>
</evidence>
<dbReference type="InterPro" id="IPR039606">
    <property type="entry name" value="Phytol/farnesol_kinase"/>
</dbReference>
<protein>
    <recommendedName>
        <fullName evidence="12">phytol kinase</fullName>
        <ecNumber evidence="12">2.7.1.182</ecNumber>
    </recommendedName>
</protein>
<dbReference type="GO" id="GO:0009507">
    <property type="term" value="C:chloroplast"/>
    <property type="evidence" value="ECO:0007669"/>
    <property type="project" value="UniProtKB-SubCell"/>
</dbReference>
<evidence type="ECO:0000256" key="3">
    <source>
        <dbReference type="ARBA" id="ARBA00022528"/>
    </source>
</evidence>
<evidence type="ECO:0000256" key="12">
    <source>
        <dbReference type="ARBA" id="ARBA00039024"/>
    </source>
</evidence>
<comment type="catalytic activity">
    <reaction evidence="13">
        <text>phytol + CTP = phytyl phosphate + CDP + H(+)</text>
        <dbReference type="Rhea" id="RHEA:38055"/>
        <dbReference type="ChEBI" id="CHEBI:15378"/>
        <dbReference type="ChEBI" id="CHEBI:17327"/>
        <dbReference type="ChEBI" id="CHEBI:37563"/>
        <dbReference type="ChEBI" id="CHEBI:58069"/>
        <dbReference type="ChEBI" id="CHEBI:75483"/>
        <dbReference type="EC" id="2.7.1.182"/>
    </reaction>
</comment>
<feature type="transmembrane region" description="Helical" evidence="14">
    <location>
        <begin position="64"/>
        <end position="85"/>
    </location>
</feature>
<evidence type="ECO:0000256" key="2">
    <source>
        <dbReference type="ARBA" id="ARBA00010794"/>
    </source>
</evidence>
<proteinExistence type="inferred from homology"/>
<evidence type="ECO:0000256" key="11">
    <source>
        <dbReference type="ARBA" id="ARBA00024015"/>
    </source>
</evidence>
<comment type="subcellular location">
    <subcellularLocation>
        <location evidence="1">Plastid</location>
        <location evidence="1">Chloroplast membrane</location>
        <topology evidence="1">Multi-pass membrane protein</topology>
    </subcellularLocation>
</comment>
<evidence type="ECO:0000313" key="15">
    <source>
        <dbReference type="EMBL" id="KAK9822712.1"/>
    </source>
</evidence>
<keyword evidence="4" id="KW-0934">Plastid</keyword>
<gene>
    <name evidence="15" type="ORF">WJX81_006334</name>
</gene>
<dbReference type="GO" id="GO:0010276">
    <property type="term" value="F:phytol kinase activity"/>
    <property type="evidence" value="ECO:0007669"/>
    <property type="project" value="UniProtKB-EC"/>
</dbReference>
<feature type="transmembrane region" description="Helical" evidence="14">
    <location>
        <begin position="6"/>
        <end position="29"/>
    </location>
</feature>
<accession>A0AAW1QMU7</accession>
<keyword evidence="9 14" id="KW-1133">Transmembrane helix</keyword>
<evidence type="ECO:0000256" key="7">
    <source>
        <dbReference type="ARBA" id="ARBA00022777"/>
    </source>
</evidence>
<comment type="similarity">
    <text evidence="2">Belongs to the polyprenol kinase family.</text>
</comment>
<evidence type="ECO:0000256" key="8">
    <source>
        <dbReference type="ARBA" id="ARBA00022946"/>
    </source>
</evidence>
<reference evidence="15 16" key="1">
    <citation type="journal article" date="2024" name="Nat. Commun.">
        <title>Phylogenomics reveals the evolutionary origins of lichenization in chlorophyte algae.</title>
        <authorList>
            <person name="Puginier C."/>
            <person name="Libourel C."/>
            <person name="Otte J."/>
            <person name="Skaloud P."/>
            <person name="Haon M."/>
            <person name="Grisel S."/>
            <person name="Petersen M."/>
            <person name="Berrin J.G."/>
            <person name="Delaux P.M."/>
            <person name="Dal Grande F."/>
            <person name="Keller J."/>
        </authorList>
    </citation>
    <scope>NUCLEOTIDE SEQUENCE [LARGE SCALE GENOMIC DNA]</scope>
    <source>
        <strain evidence="15 16">SAG 245.80</strain>
    </source>
</reference>
<evidence type="ECO:0000256" key="6">
    <source>
        <dbReference type="ARBA" id="ARBA00022692"/>
    </source>
</evidence>
<dbReference type="PROSITE" id="PS51257">
    <property type="entry name" value="PROKAR_LIPOPROTEIN"/>
    <property type="match status" value="1"/>
</dbReference>
<keyword evidence="6 14" id="KW-0812">Transmembrane</keyword>
<feature type="transmembrane region" description="Helical" evidence="14">
    <location>
        <begin position="170"/>
        <end position="189"/>
    </location>
</feature>
<dbReference type="EMBL" id="JALJOU010000084">
    <property type="protein sequence ID" value="KAK9822712.1"/>
    <property type="molecule type" value="Genomic_DNA"/>
</dbReference>
<dbReference type="PANTHER" id="PTHR32523">
    <property type="entry name" value="PHYTOL KINASE 1, CHLOROPLASTIC"/>
    <property type="match status" value="1"/>
</dbReference>
<dbReference type="Proteomes" id="UP001445335">
    <property type="component" value="Unassembled WGS sequence"/>
</dbReference>
<evidence type="ECO:0000256" key="13">
    <source>
        <dbReference type="ARBA" id="ARBA00048889"/>
    </source>
</evidence>
<feature type="transmembrane region" description="Helical" evidence="14">
    <location>
        <begin position="41"/>
        <end position="58"/>
    </location>
</feature>
<keyword evidence="7" id="KW-0418">Kinase</keyword>
<evidence type="ECO:0000313" key="16">
    <source>
        <dbReference type="Proteomes" id="UP001445335"/>
    </source>
</evidence>
<evidence type="ECO:0000256" key="1">
    <source>
        <dbReference type="ARBA" id="ARBA00004508"/>
    </source>
</evidence>
<evidence type="ECO:0000256" key="4">
    <source>
        <dbReference type="ARBA" id="ARBA00022640"/>
    </source>
</evidence>
<dbReference type="EC" id="2.7.1.182" evidence="12"/>
<evidence type="ECO:0000256" key="14">
    <source>
        <dbReference type="SAM" id="Phobius"/>
    </source>
</evidence>